<feature type="transmembrane region" description="Helical" evidence="1">
    <location>
        <begin position="269"/>
        <end position="292"/>
    </location>
</feature>
<keyword evidence="1" id="KW-0812">Transmembrane</keyword>
<keyword evidence="3" id="KW-0012">Acyltransferase</keyword>
<gene>
    <name evidence="3" type="ORF">M094_1263</name>
</gene>
<feature type="transmembrane region" description="Helical" evidence="1">
    <location>
        <begin position="47"/>
        <end position="66"/>
    </location>
</feature>
<dbReference type="EMBL" id="JNHN01000174">
    <property type="protein sequence ID" value="KDS50338.1"/>
    <property type="molecule type" value="Genomic_DNA"/>
</dbReference>
<evidence type="ECO:0000313" key="4">
    <source>
        <dbReference type="Proteomes" id="UP000028013"/>
    </source>
</evidence>
<feature type="transmembrane region" description="Helical" evidence="1">
    <location>
        <begin position="127"/>
        <end position="146"/>
    </location>
</feature>
<organism evidence="3 4">
    <name type="scientific">Bacteroides uniformis str. 3978 T3 ii</name>
    <dbReference type="NCBI Taxonomy" id="1339349"/>
    <lineage>
        <taxon>Bacteria</taxon>
        <taxon>Pseudomonadati</taxon>
        <taxon>Bacteroidota</taxon>
        <taxon>Bacteroidia</taxon>
        <taxon>Bacteroidales</taxon>
        <taxon>Bacteroidaceae</taxon>
        <taxon>Bacteroides</taxon>
    </lineage>
</organism>
<evidence type="ECO:0000313" key="3">
    <source>
        <dbReference type="EMBL" id="KDS50338.1"/>
    </source>
</evidence>
<dbReference type="InterPro" id="IPR002656">
    <property type="entry name" value="Acyl_transf_3_dom"/>
</dbReference>
<feature type="transmembrane region" description="Helical" evidence="1">
    <location>
        <begin position="177"/>
        <end position="195"/>
    </location>
</feature>
<feature type="transmembrane region" description="Helical" evidence="1">
    <location>
        <begin position="298"/>
        <end position="320"/>
    </location>
</feature>
<dbReference type="Pfam" id="PF01757">
    <property type="entry name" value="Acyl_transf_3"/>
    <property type="match status" value="1"/>
</dbReference>
<feature type="transmembrane region" description="Helical" evidence="1">
    <location>
        <begin position="241"/>
        <end position="257"/>
    </location>
</feature>
<dbReference type="RefSeq" id="WP_080707059.1">
    <property type="nucleotide sequence ID" value="NZ_JNHN01000174.1"/>
</dbReference>
<accession>A0A078RYJ4</accession>
<dbReference type="GO" id="GO:0016747">
    <property type="term" value="F:acyltransferase activity, transferring groups other than amino-acyl groups"/>
    <property type="evidence" value="ECO:0007669"/>
    <property type="project" value="InterPro"/>
</dbReference>
<feature type="transmembrane region" description="Helical" evidence="1">
    <location>
        <begin position="21"/>
        <end position="41"/>
    </location>
</feature>
<dbReference type="AlphaFoldDB" id="A0A078RYJ4"/>
<evidence type="ECO:0000259" key="2">
    <source>
        <dbReference type="Pfam" id="PF01757"/>
    </source>
</evidence>
<keyword evidence="1" id="KW-1133">Transmembrane helix</keyword>
<proteinExistence type="predicted"/>
<feature type="domain" description="Acyltransferase 3" evidence="2">
    <location>
        <begin position="19"/>
        <end position="290"/>
    </location>
</feature>
<keyword evidence="1" id="KW-0472">Membrane</keyword>
<name>A0A078RYJ4_BACUN</name>
<reference evidence="3 4" key="1">
    <citation type="submission" date="2014-04" db="EMBL/GenBank/DDBJ databases">
        <authorList>
            <person name="Sears C."/>
            <person name="Carroll K."/>
            <person name="Sack B.R."/>
            <person name="Qadri F."/>
            <person name="Myers L.L."/>
            <person name="Chung G.-T."/>
            <person name="Escheverria P."/>
            <person name="Fraser C.M."/>
            <person name="Sadzewicz L."/>
            <person name="Shefchek K.A."/>
            <person name="Tallon L."/>
            <person name="Das S.P."/>
            <person name="Daugherty S."/>
            <person name="Mongodin E.F."/>
        </authorList>
    </citation>
    <scope>NUCLEOTIDE SEQUENCE [LARGE SCALE GENOMIC DNA]</scope>
    <source>
        <strain evidence="3 4">3978 T3 ii</strain>
    </source>
</reference>
<evidence type="ECO:0000256" key="1">
    <source>
        <dbReference type="SAM" id="Phobius"/>
    </source>
</evidence>
<sequence length="334" mass="39200">MEDCKLSLISHPAHIRQSSFDVLKCVAAFLVVAIHYGPYWINPISRIAVPLFFMITGYYFVTFSAISKFRKHFRKILIMTISASLFYGFLSFSSAIYFGTFDNWFDSKFNLKTIAVYTLFDLDLFQIHLWYFYALAYDLLIIYFLTRKKKTHYLYYAIPLLLLAFFLLRYLRYPNCYYRNWLFEGLPCISIGMLIREYEEKIKSLFTDTQLIVFTLFSLMLCSFEFLSHKFIWGGEIVSEIYIFSIPMSVCLICLAVKNPSIGENTIAVKIGSVYSPSIYILHIFVGQYLLVSNLDDYPLFKTGIIFLESLLLSIFYIYLKKLIKSIYETNSNH</sequence>
<feature type="transmembrane region" description="Helical" evidence="1">
    <location>
        <begin position="153"/>
        <end position="171"/>
    </location>
</feature>
<feature type="transmembrane region" description="Helical" evidence="1">
    <location>
        <begin position="78"/>
        <end position="98"/>
    </location>
</feature>
<dbReference type="PATRIC" id="fig|1339349.3.peg.2439"/>
<protein>
    <submittedName>
        <fullName evidence="3">Acyltransferase family protein</fullName>
    </submittedName>
</protein>
<dbReference type="Proteomes" id="UP000028013">
    <property type="component" value="Unassembled WGS sequence"/>
</dbReference>
<keyword evidence="3" id="KW-0808">Transferase</keyword>
<feature type="transmembrane region" description="Helical" evidence="1">
    <location>
        <begin position="211"/>
        <end position="229"/>
    </location>
</feature>
<comment type="caution">
    <text evidence="3">The sequence shown here is derived from an EMBL/GenBank/DDBJ whole genome shotgun (WGS) entry which is preliminary data.</text>
</comment>